<dbReference type="OrthoDB" id="3561817at2759"/>
<organism evidence="1 2">
    <name type="scientific">Lojkania enalia</name>
    <dbReference type="NCBI Taxonomy" id="147567"/>
    <lineage>
        <taxon>Eukaryota</taxon>
        <taxon>Fungi</taxon>
        <taxon>Dikarya</taxon>
        <taxon>Ascomycota</taxon>
        <taxon>Pezizomycotina</taxon>
        <taxon>Dothideomycetes</taxon>
        <taxon>Pleosporomycetidae</taxon>
        <taxon>Pleosporales</taxon>
        <taxon>Pleosporales incertae sedis</taxon>
        <taxon>Lojkania</taxon>
    </lineage>
</organism>
<evidence type="ECO:0000313" key="1">
    <source>
        <dbReference type="EMBL" id="KAF2264131.1"/>
    </source>
</evidence>
<dbReference type="AlphaFoldDB" id="A0A9P4N8A0"/>
<name>A0A9P4N8A0_9PLEO</name>
<proteinExistence type="predicted"/>
<sequence>MPASSLQELPQLPQLLPLTSLSRMVKDKTSGEMVTGYDPQFTHFWLPLLPSGIVTEARQPELRFEHLLMRKQDWGDGCAAPCWKGACQQAYGRHILSRAPDSTDITDDARQFLATVRNAKKTYWRNVIDGVKDDTG</sequence>
<gene>
    <name evidence="1" type="ORF">CC78DRAFT_580639</name>
</gene>
<accession>A0A9P4N8A0</accession>
<evidence type="ECO:0000313" key="2">
    <source>
        <dbReference type="Proteomes" id="UP000800093"/>
    </source>
</evidence>
<dbReference type="EMBL" id="ML986618">
    <property type="protein sequence ID" value="KAF2264131.1"/>
    <property type="molecule type" value="Genomic_DNA"/>
</dbReference>
<protein>
    <submittedName>
        <fullName evidence="1">Uncharacterized protein</fullName>
    </submittedName>
</protein>
<reference evidence="2" key="1">
    <citation type="journal article" date="2020" name="Stud. Mycol.">
        <title>101 Dothideomycetes genomes: A test case for predicting lifestyles and emergence of pathogens.</title>
        <authorList>
            <person name="Haridas S."/>
            <person name="Albert R."/>
            <person name="Binder M."/>
            <person name="Bloem J."/>
            <person name="LaButti K."/>
            <person name="Salamov A."/>
            <person name="Andreopoulos B."/>
            <person name="Baker S."/>
            <person name="Barry K."/>
            <person name="Bills G."/>
            <person name="Bluhm B."/>
            <person name="Cannon C."/>
            <person name="Castanera R."/>
            <person name="Culley D."/>
            <person name="Daum C."/>
            <person name="Ezra D."/>
            <person name="Gonzalez J."/>
            <person name="Henrissat B."/>
            <person name="Kuo A."/>
            <person name="Liang C."/>
            <person name="Lipzen A."/>
            <person name="Lutzoni F."/>
            <person name="Magnuson J."/>
            <person name="Mondo S."/>
            <person name="Nolan M."/>
            <person name="Ohm R."/>
            <person name="Pangilinan J."/>
            <person name="Park H.-J."/>
            <person name="Ramirez L."/>
            <person name="Alfaro M."/>
            <person name="Sun H."/>
            <person name="Tritt A."/>
            <person name="Yoshinaga Y."/>
            <person name="Zwiers L.-H."/>
            <person name="Turgeon B."/>
            <person name="Goodwin S."/>
            <person name="Spatafora J."/>
            <person name="Crous P."/>
            <person name="Grigoriev I."/>
        </authorList>
    </citation>
    <scope>NUCLEOTIDE SEQUENCE [LARGE SCALE GENOMIC DNA]</scope>
    <source>
        <strain evidence="2">CBS 304.66</strain>
    </source>
</reference>
<comment type="caution">
    <text evidence="1">The sequence shown here is derived from an EMBL/GenBank/DDBJ whole genome shotgun (WGS) entry which is preliminary data.</text>
</comment>
<dbReference type="Proteomes" id="UP000800093">
    <property type="component" value="Unassembled WGS sequence"/>
</dbReference>
<keyword evidence="2" id="KW-1185">Reference proteome</keyword>